<accession>A1ZES1</accession>
<evidence type="ECO:0000313" key="1">
    <source>
        <dbReference type="EMBL" id="EAY28401.1"/>
    </source>
</evidence>
<reference evidence="2 3" key="1">
    <citation type="submission" date="2007-01" db="EMBL/GenBank/DDBJ databases">
        <authorList>
            <person name="Haygood M."/>
            <person name="Podell S."/>
            <person name="Anderson C."/>
            <person name="Hopkinson B."/>
            <person name="Roe K."/>
            <person name="Barbeau K."/>
            <person name="Gaasterland T."/>
            <person name="Ferriera S."/>
            <person name="Johnson J."/>
            <person name="Kravitz S."/>
            <person name="Beeson K."/>
            <person name="Sutton G."/>
            <person name="Rogers Y.-H."/>
            <person name="Friedman R."/>
            <person name="Frazier M."/>
            <person name="Venter J.C."/>
        </authorList>
    </citation>
    <scope>NUCLEOTIDE SEQUENCE [LARGE SCALE GENOMIC DNA]</scope>
    <source>
        <strain evidence="2 3">ATCC 23134</strain>
    </source>
</reference>
<sequence>MQLKLINIPTEKPRFLLLNSGDFFTAPKGVPYSVAQVQGLCIQADGTLSVNFDCYFKNGYNLFHEGKLYIQQHPVSFTTSVCILFTIKRADISFLKVIYHDTGDESWQQPIAKKIQEVQSTLSTYDDNWSGDYQACLEAFFEEELGG</sequence>
<proteinExistence type="predicted"/>
<dbReference type="Proteomes" id="UP000004095">
    <property type="component" value="Unassembled WGS sequence"/>
</dbReference>
<evidence type="ECO:0000313" key="2">
    <source>
        <dbReference type="EMBL" id="EAY31023.1"/>
    </source>
</evidence>
<gene>
    <name evidence="1" type="ORF">M23134_03953</name>
    <name evidence="2" type="ORF">M23134_07430</name>
</gene>
<dbReference type="EMBL" id="AAWS01000004">
    <property type="protein sequence ID" value="EAY31023.1"/>
    <property type="molecule type" value="Genomic_DNA"/>
</dbReference>
<keyword evidence="3" id="KW-1185">Reference proteome</keyword>
<name>A1ZES1_MICM2</name>
<evidence type="ECO:0000313" key="3">
    <source>
        <dbReference type="Proteomes" id="UP000004095"/>
    </source>
</evidence>
<dbReference type="AlphaFoldDB" id="A1ZES1"/>
<dbReference type="EMBL" id="AAWS01000016">
    <property type="protein sequence ID" value="EAY28401.1"/>
    <property type="molecule type" value="Genomic_DNA"/>
</dbReference>
<organism evidence="2 3">
    <name type="scientific">Microscilla marina ATCC 23134</name>
    <dbReference type="NCBI Taxonomy" id="313606"/>
    <lineage>
        <taxon>Bacteria</taxon>
        <taxon>Pseudomonadati</taxon>
        <taxon>Bacteroidota</taxon>
        <taxon>Cytophagia</taxon>
        <taxon>Cytophagales</taxon>
        <taxon>Microscillaceae</taxon>
        <taxon>Microscilla</taxon>
    </lineage>
</organism>
<dbReference type="RefSeq" id="WP_002694169.1">
    <property type="nucleotide sequence ID" value="NZ_AAWS01000004.1"/>
</dbReference>
<protein>
    <submittedName>
        <fullName evidence="2">Uncharacterized protein</fullName>
    </submittedName>
</protein>
<comment type="caution">
    <text evidence="2">The sequence shown here is derived from an EMBL/GenBank/DDBJ whole genome shotgun (WGS) entry which is preliminary data.</text>
</comment>